<keyword evidence="1" id="KW-0812">Transmembrane</keyword>
<dbReference type="Proteomes" id="UP000316213">
    <property type="component" value="Unassembled WGS sequence"/>
</dbReference>
<dbReference type="OrthoDB" id="9855831at2"/>
<accession>A0A5C5ZYK9</accession>
<protein>
    <submittedName>
        <fullName evidence="2">Uncharacterized protein</fullName>
    </submittedName>
</protein>
<keyword evidence="3" id="KW-1185">Reference proteome</keyword>
<name>A0A5C5ZYK9_9BACT</name>
<organism evidence="2 3">
    <name type="scientific">Neorhodopirellula pilleata</name>
    <dbReference type="NCBI Taxonomy" id="2714738"/>
    <lineage>
        <taxon>Bacteria</taxon>
        <taxon>Pseudomonadati</taxon>
        <taxon>Planctomycetota</taxon>
        <taxon>Planctomycetia</taxon>
        <taxon>Pirellulales</taxon>
        <taxon>Pirellulaceae</taxon>
        <taxon>Neorhodopirellula</taxon>
    </lineage>
</organism>
<keyword evidence="1" id="KW-0472">Membrane</keyword>
<evidence type="ECO:0000313" key="2">
    <source>
        <dbReference type="EMBL" id="TWT92276.1"/>
    </source>
</evidence>
<gene>
    <name evidence="2" type="ORF">Pla100_48140</name>
</gene>
<proteinExistence type="predicted"/>
<feature type="transmembrane region" description="Helical" evidence="1">
    <location>
        <begin position="6"/>
        <end position="27"/>
    </location>
</feature>
<dbReference type="AlphaFoldDB" id="A0A5C5ZYK9"/>
<dbReference type="RefSeq" id="WP_146580617.1">
    <property type="nucleotide sequence ID" value="NZ_SJPM01000012.1"/>
</dbReference>
<evidence type="ECO:0000313" key="3">
    <source>
        <dbReference type="Proteomes" id="UP000316213"/>
    </source>
</evidence>
<sequence>MSHRKGSAIVLAILAIAVVSLAGVTIVRSHRRMNFRQSAVQARTQGRLIAHGLVHREIAFRRVTPSGPTAPIDQTLSDFPLFENAQCIANNVDVANQMMDTSVILYPGGPPADVRQRLDIGN</sequence>
<comment type="caution">
    <text evidence="2">The sequence shown here is derived from an EMBL/GenBank/DDBJ whole genome shotgun (WGS) entry which is preliminary data.</text>
</comment>
<dbReference type="EMBL" id="SJPM01000012">
    <property type="protein sequence ID" value="TWT92276.1"/>
    <property type="molecule type" value="Genomic_DNA"/>
</dbReference>
<evidence type="ECO:0000256" key="1">
    <source>
        <dbReference type="SAM" id="Phobius"/>
    </source>
</evidence>
<keyword evidence="1" id="KW-1133">Transmembrane helix</keyword>
<reference evidence="2 3" key="1">
    <citation type="submission" date="2019-02" db="EMBL/GenBank/DDBJ databases">
        <title>Deep-cultivation of Planctomycetes and their phenomic and genomic characterization uncovers novel biology.</title>
        <authorList>
            <person name="Wiegand S."/>
            <person name="Jogler M."/>
            <person name="Boedeker C."/>
            <person name="Pinto D."/>
            <person name="Vollmers J."/>
            <person name="Rivas-Marin E."/>
            <person name="Kohn T."/>
            <person name="Peeters S.H."/>
            <person name="Heuer A."/>
            <person name="Rast P."/>
            <person name="Oberbeckmann S."/>
            <person name="Bunk B."/>
            <person name="Jeske O."/>
            <person name="Meyerdierks A."/>
            <person name="Storesund J.E."/>
            <person name="Kallscheuer N."/>
            <person name="Luecker S."/>
            <person name="Lage O.M."/>
            <person name="Pohl T."/>
            <person name="Merkel B.J."/>
            <person name="Hornburger P."/>
            <person name="Mueller R.-W."/>
            <person name="Bruemmer F."/>
            <person name="Labrenz M."/>
            <person name="Spormann A.M."/>
            <person name="Op Den Camp H."/>
            <person name="Overmann J."/>
            <person name="Amann R."/>
            <person name="Jetten M.S.M."/>
            <person name="Mascher T."/>
            <person name="Medema M.H."/>
            <person name="Devos D.P."/>
            <person name="Kaster A.-K."/>
            <person name="Ovreas L."/>
            <person name="Rohde M."/>
            <person name="Galperin M.Y."/>
            <person name="Jogler C."/>
        </authorList>
    </citation>
    <scope>NUCLEOTIDE SEQUENCE [LARGE SCALE GENOMIC DNA]</scope>
    <source>
        <strain evidence="2 3">Pla100</strain>
    </source>
</reference>